<dbReference type="PANTHER" id="PTHR33653">
    <property type="entry name" value="RIBONUCLEASE VAPC2"/>
    <property type="match status" value="1"/>
</dbReference>
<evidence type="ECO:0000256" key="1">
    <source>
        <dbReference type="ARBA" id="ARBA00001946"/>
    </source>
</evidence>
<dbReference type="Pfam" id="PF01850">
    <property type="entry name" value="PIN"/>
    <property type="match status" value="1"/>
</dbReference>
<comment type="similarity">
    <text evidence="7">Belongs to the PINc/VapC protein family.</text>
</comment>
<dbReference type="InterPro" id="IPR002716">
    <property type="entry name" value="PIN_dom"/>
</dbReference>
<evidence type="ECO:0000256" key="3">
    <source>
        <dbReference type="ARBA" id="ARBA00022722"/>
    </source>
</evidence>
<keyword evidence="4" id="KW-0479">Metal-binding</keyword>
<protein>
    <submittedName>
        <fullName evidence="9">Type II toxin-antitoxin system VapC family toxin</fullName>
    </submittedName>
</protein>
<evidence type="ECO:0000256" key="4">
    <source>
        <dbReference type="ARBA" id="ARBA00022723"/>
    </source>
</evidence>
<keyword evidence="3" id="KW-0540">Nuclease</keyword>
<feature type="domain" description="PIN" evidence="8">
    <location>
        <begin position="18"/>
        <end position="147"/>
    </location>
</feature>
<dbReference type="GO" id="GO:0004518">
    <property type="term" value="F:nuclease activity"/>
    <property type="evidence" value="ECO:0007669"/>
    <property type="project" value="UniProtKB-KW"/>
</dbReference>
<dbReference type="InterPro" id="IPR050556">
    <property type="entry name" value="Type_II_TA_system_RNase"/>
</dbReference>
<dbReference type="Gene3D" id="3.40.50.1010">
    <property type="entry name" value="5'-nuclease"/>
    <property type="match status" value="1"/>
</dbReference>
<keyword evidence="6" id="KW-0460">Magnesium</keyword>
<evidence type="ECO:0000256" key="5">
    <source>
        <dbReference type="ARBA" id="ARBA00022801"/>
    </source>
</evidence>
<comment type="cofactor">
    <cofactor evidence="1">
        <name>Mg(2+)</name>
        <dbReference type="ChEBI" id="CHEBI:18420"/>
    </cofactor>
</comment>
<organism evidence="9 10">
    <name type="scientific">Agrobacterium tumefaciens</name>
    <dbReference type="NCBI Taxonomy" id="358"/>
    <lineage>
        <taxon>Bacteria</taxon>
        <taxon>Pseudomonadati</taxon>
        <taxon>Pseudomonadota</taxon>
        <taxon>Alphaproteobacteria</taxon>
        <taxon>Hyphomicrobiales</taxon>
        <taxon>Rhizobiaceae</taxon>
        <taxon>Rhizobium/Agrobacterium group</taxon>
        <taxon>Agrobacterium</taxon>
        <taxon>Agrobacterium tumefaciens complex</taxon>
    </lineage>
</organism>
<keyword evidence="2" id="KW-1277">Toxin-antitoxin system</keyword>
<evidence type="ECO:0000256" key="2">
    <source>
        <dbReference type="ARBA" id="ARBA00022649"/>
    </source>
</evidence>
<dbReference type="Proteomes" id="UP000298649">
    <property type="component" value="Chromosome linear"/>
</dbReference>
<dbReference type="GO" id="GO:0046872">
    <property type="term" value="F:metal ion binding"/>
    <property type="evidence" value="ECO:0007669"/>
    <property type="project" value="UniProtKB-KW"/>
</dbReference>
<dbReference type="InterPro" id="IPR029060">
    <property type="entry name" value="PIN-like_dom_sf"/>
</dbReference>
<evidence type="ECO:0000313" key="10">
    <source>
        <dbReference type="Proteomes" id="UP000298649"/>
    </source>
</evidence>
<keyword evidence="5" id="KW-0378">Hydrolase</keyword>
<evidence type="ECO:0000259" key="8">
    <source>
        <dbReference type="Pfam" id="PF01850"/>
    </source>
</evidence>
<dbReference type="AlphaFoldDB" id="A0A4D7YR82"/>
<accession>A0A4D7YR82</accession>
<dbReference type="SUPFAM" id="SSF88723">
    <property type="entry name" value="PIN domain-like"/>
    <property type="match status" value="1"/>
</dbReference>
<evidence type="ECO:0000313" key="9">
    <source>
        <dbReference type="EMBL" id="QCL96076.1"/>
    </source>
</evidence>
<gene>
    <name evidence="9" type="ORF">CFBP7129_17585</name>
</gene>
<sequence length="185" mass="20654">MWSVLIFSREHISMAAGYILDTCVLSETSRARPHPGVVRFIETASNLFIPAAAIMEFQQGITQLCSRDPVKAVQLTRWYQNLMTLGMPILETGKEVAEAWGTLAADPRLRNLIVSHPGAKRLRHGQDLHVAAAALVHRTPIATFNTRDFLLIHTCYPLPGIYNPQTDTWHTADPLEASRERIGTD</sequence>
<proteinExistence type="inferred from homology"/>
<name>A0A4D7YR82_AGRTU</name>
<dbReference type="GO" id="GO:0016787">
    <property type="term" value="F:hydrolase activity"/>
    <property type="evidence" value="ECO:0007669"/>
    <property type="project" value="UniProtKB-KW"/>
</dbReference>
<dbReference type="EMBL" id="CP039923">
    <property type="protein sequence ID" value="QCL96076.1"/>
    <property type="molecule type" value="Genomic_DNA"/>
</dbReference>
<reference evidence="9 10" key="1">
    <citation type="submission" date="2019-04" db="EMBL/GenBank/DDBJ databases">
        <title>Complete genome sequence of Agrobacterium tumefaciens CFBP7129.</title>
        <authorList>
            <person name="Haryono M."/>
            <person name="Lin Y.-C."/>
            <person name="Lai E.-M."/>
            <person name="Kuo C.-H."/>
        </authorList>
    </citation>
    <scope>NUCLEOTIDE SEQUENCE [LARGE SCALE GENOMIC DNA]</scope>
    <source>
        <strain evidence="9 10">CFBP7129</strain>
    </source>
</reference>
<evidence type="ECO:0000256" key="6">
    <source>
        <dbReference type="ARBA" id="ARBA00022842"/>
    </source>
</evidence>
<dbReference type="PANTHER" id="PTHR33653:SF1">
    <property type="entry name" value="RIBONUCLEASE VAPC2"/>
    <property type="match status" value="1"/>
</dbReference>
<evidence type="ECO:0000256" key="7">
    <source>
        <dbReference type="ARBA" id="ARBA00038093"/>
    </source>
</evidence>